<reference evidence="8" key="1">
    <citation type="journal article" date="2013" name="Genome Announc.">
        <title>Draft genome sequence of the basidiomycetous yeast-like fungus Pseudozyma hubeiensis SY62, which produces an abundant amount of the biosurfactant mannosylerythritol lipids.</title>
        <authorList>
            <person name="Konishi M."/>
            <person name="Hatada Y."/>
            <person name="Horiuchi J."/>
        </authorList>
    </citation>
    <scope>NUCLEOTIDE SEQUENCE [LARGE SCALE GENOMIC DNA]</scope>
    <source>
        <strain evidence="8">SY62</strain>
    </source>
</reference>
<evidence type="ECO:0000313" key="7">
    <source>
        <dbReference type="EMBL" id="GAC95749.1"/>
    </source>
</evidence>
<dbReference type="AlphaFoldDB" id="R9P374"/>
<dbReference type="GeneID" id="24108615"/>
<comment type="function">
    <text evidence="6">Subunit of the oligosaccharyl transferase (OST) complex that catalyzes the initial transfer of a defined glycan (Glc(3)Man(9)GlcNAc(2) in eukaryotes) from the lipid carrier dolichol-pyrophosphate to an asparagine residue within an Asn-X-Ser/Thr consensus motif in nascent polypeptide chains, the first step in protein N-glycosylation. N-glycosylation occurs cotranslationally and the complex associates with the Sec61 complex at the channel-forming translocon complex that mediates protein translocation across the endoplasmic reticulum (ER). All subunits are required for a maximal enzyme activity.</text>
</comment>
<evidence type="ECO:0000256" key="5">
    <source>
        <dbReference type="ARBA" id="ARBA00023136"/>
    </source>
</evidence>
<dbReference type="GO" id="GO:0008250">
    <property type="term" value="C:oligosaccharyltransferase complex"/>
    <property type="evidence" value="ECO:0007669"/>
    <property type="project" value="UniProtKB-UniRule"/>
</dbReference>
<evidence type="ECO:0000256" key="4">
    <source>
        <dbReference type="ARBA" id="ARBA00022989"/>
    </source>
</evidence>
<comment type="subunit">
    <text evidence="6">Component of the oligosaccharyltransferase (OST) complex.</text>
</comment>
<keyword evidence="3 6" id="KW-0812">Transmembrane</keyword>
<dbReference type="OrthoDB" id="2503643at2759"/>
<dbReference type="Proteomes" id="UP000014071">
    <property type="component" value="Unassembled WGS sequence"/>
</dbReference>
<comment type="subcellular location">
    <subcellularLocation>
        <location evidence="1 6">Membrane</location>
        <topology evidence="1 6">Multi-pass membrane protein</topology>
    </subcellularLocation>
</comment>
<dbReference type="Pfam" id="PF05251">
    <property type="entry name" value="Ost5"/>
    <property type="match status" value="1"/>
</dbReference>
<name>R9P374_PSEHS</name>
<comment type="caution">
    <text evidence="6">Lacks conserved residue(s) required for the propagation of feature annotation.</text>
</comment>
<dbReference type="InterPro" id="IPR007915">
    <property type="entry name" value="TMEM258/Ost5"/>
</dbReference>
<organism evidence="7 8">
    <name type="scientific">Pseudozyma hubeiensis (strain SY62)</name>
    <name type="common">Yeast</name>
    <dbReference type="NCBI Taxonomy" id="1305764"/>
    <lineage>
        <taxon>Eukaryota</taxon>
        <taxon>Fungi</taxon>
        <taxon>Dikarya</taxon>
        <taxon>Basidiomycota</taxon>
        <taxon>Ustilaginomycotina</taxon>
        <taxon>Ustilaginomycetes</taxon>
        <taxon>Ustilaginales</taxon>
        <taxon>Ustilaginaceae</taxon>
        <taxon>Pseudozyma</taxon>
    </lineage>
</organism>
<evidence type="ECO:0000256" key="6">
    <source>
        <dbReference type="RuleBase" id="RU367008"/>
    </source>
</evidence>
<protein>
    <recommendedName>
        <fullName evidence="6">Dolichyl-diphosphooligosaccharide-protein glycosyltransferase subunit OST5</fullName>
    </recommendedName>
</protein>
<dbReference type="GO" id="GO:0006487">
    <property type="term" value="P:protein N-linked glycosylation"/>
    <property type="evidence" value="ECO:0007669"/>
    <property type="project" value="UniProtKB-UniRule"/>
</dbReference>
<proteinExistence type="inferred from homology"/>
<gene>
    <name evidence="7" type="ORF">PHSY_003325</name>
</gene>
<evidence type="ECO:0000256" key="1">
    <source>
        <dbReference type="ARBA" id="ARBA00004141"/>
    </source>
</evidence>
<comment type="similarity">
    <text evidence="2 6">Belongs to the OST5 family.</text>
</comment>
<feature type="transmembrane region" description="Helical" evidence="6">
    <location>
        <begin position="33"/>
        <end position="54"/>
    </location>
</feature>
<keyword evidence="5 6" id="KW-0472">Membrane</keyword>
<evidence type="ECO:0000256" key="3">
    <source>
        <dbReference type="ARBA" id="ARBA00022692"/>
    </source>
</evidence>
<keyword evidence="4 6" id="KW-1133">Transmembrane helix</keyword>
<evidence type="ECO:0000313" key="8">
    <source>
        <dbReference type="Proteomes" id="UP000014071"/>
    </source>
</evidence>
<accession>R9P374</accession>
<dbReference type="HOGENOM" id="CLU_2292922_0_0_1"/>
<dbReference type="STRING" id="1305764.R9P374"/>
<dbReference type="EMBL" id="DF238796">
    <property type="protein sequence ID" value="GAC95749.1"/>
    <property type="molecule type" value="Genomic_DNA"/>
</dbReference>
<keyword evidence="8" id="KW-1185">Reference proteome</keyword>
<dbReference type="RefSeq" id="XP_012189336.1">
    <property type="nucleotide sequence ID" value="XM_012333946.1"/>
</dbReference>
<sequence length="101" mass="10930">MLTLGLSFDRRFLGVTMLRYYRLPKRSVTAKEIIVGVVASLQAGFGVVALFNAVGVSPLTASRGEAHTGDHTQDKLKLIVGLHCSVPTNPHRRHSSASPTF</sequence>
<evidence type="ECO:0000256" key="2">
    <source>
        <dbReference type="ARBA" id="ARBA00009825"/>
    </source>
</evidence>